<dbReference type="PROSITE" id="PS50928">
    <property type="entry name" value="ABC_TM1"/>
    <property type="match status" value="1"/>
</dbReference>
<comment type="subcellular location">
    <subcellularLocation>
        <location evidence="1 7">Cell membrane</location>
        <topology evidence="1 7">Multi-pass membrane protein</topology>
    </subcellularLocation>
</comment>
<feature type="compositionally biased region" description="Low complexity" evidence="8">
    <location>
        <begin position="1"/>
        <end position="13"/>
    </location>
</feature>
<protein>
    <submittedName>
        <fullName evidence="10">Nitrate transporter</fullName>
    </submittedName>
</protein>
<dbReference type="EMBL" id="BMKF01000001">
    <property type="protein sequence ID" value="GGB57533.1"/>
    <property type="molecule type" value="Genomic_DNA"/>
</dbReference>
<dbReference type="PANTHER" id="PTHR30151:SF7">
    <property type="entry name" value="NITRATE IMPORT PERMEASE PROTEIN NRTB"/>
    <property type="match status" value="1"/>
</dbReference>
<feature type="domain" description="ABC transmembrane type-1" evidence="9">
    <location>
        <begin position="167"/>
        <end position="360"/>
    </location>
</feature>
<dbReference type="CDD" id="cd06261">
    <property type="entry name" value="TM_PBP2"/>
    <property type="match status" value="1"/>
</dbReference>
<evidence type="ECO:0000313" key="11">
    <source>
        <dbReference type="Proteomes" id="UP000628854"/>
    </source>
</evidence>
<feature type="transmembrane region" description="Helical" evidence="7">
    <location>
        <begin position="338"/>
        <end position="356"/>
    </location>
</feature>
<feature type="transmembrane region" description="Helical" evidence="7">
    <location>
        <begin position="74"/>
        <end position="92"/>
    </location>
</feature>
<dbReference type="SUPFAM" id="SSF161098">
    <property type="entry name" value="MetI-like"/>
    <property type="match status" value="1"/>
</dbReference>
<name>A0ABQ1J329_9PROT</name>
<dbReference type="InterPro" id="IPR000515">
    <property type="entry name" value="MetI-like"/>
</dbReference>
<feature type="transmembrane region" description="Helical" evidence="7">
    <location>
        <begin position="174"/>
        <end position="195"/>
    </location>
</feature>
<evidence type="ECO:0000256" key="8">
    <source>
        <dbReference type="SAM" id="MobiDB-lite"/>
    </source>
</evidence>
<feature type="transmembrane region" description="Helical" evidence="7">
    <location>
        <begin position="292"/>
        <end position="318"/>
    </location>
</feature>
<sequence>MSAVLATETTTEPDVVEPKPEPEAEVTKTDRKEKWFAAINKASKFLDVFALSWVTPLLMMAAGDGVKRNLGLLWQRLGIPIVAILVFLVAWAQLAPQVKTSLGAIPGPVEVWEQYGVLHQDHLQEQAKADAFYQRQEQRNAALIAAGRPDDVSDVGYTGKKTYYQQIWTSLQTVFFGFFLATIIAAPLGIIMGMSPSMNAAFNPLIQIFKPVSPLAWLPIVTMVVSATVATDSGWSKSFLTSAITVTLCSLWPTLINTALGVATVDKDLVNVGKVLKLTPYTKVTKLVLPSALPLIFTGMRLSLGVGWMVLIAAEMLAQNPGLGKFVWDEFQNGSSQSLAKIIVAVLTIGIIGFLLDRVMVALQTMFTFSSTR</sequence>
<gene>
    <name evidence="10" type="ORF">GCM10011503_02390</name>
</gene>
<feature type="region of interest" description="Disordered" evidence="8">
    <location>
        <begin position="1"/>
        <end position="27"/>
    </location>
</feature>
<dbReference type="Proteomes" id="UP000628854">
    <property type="component" value="Unassembled WGS sequence"/>
</dbReference>
<comment type="similarity">
    <text evidence="7">Belongs to the binding-protein-dependent transport system permease family.</text>
</comment>
<keyword evidence="6 7" id="KW-0472">Membrane</keyword>
<dbReference type="PANTHER" id="PTHR30151">
    <property type="entry name" value="ALKANE SULFONATE ABC TRANSPORTER-RELATED, MEMBRANE SUBUNIT"/>
    <property type="match status" value="1"/>
</dbReference>
<evidence type="ECO:0000256" key="7">
    <source>
        <dbReference type="RuleBase" id="RU363032"/>
    </source>
</evidence>
<keyword evidence="2 7" id="KW-0813">Transport</keyword>
<dbReference type="RefSeq" id="WP_084393978.1">
    <property type="nucleotide sequence ID" value="NZ_BMKF01000001.1"/>
</dbReference>
<keyword evidence="11" id="KW-1185">Reference proteome</keyword>
<feature type="transmembrane region" description="Helical" evidence="7">
    <location>
        <begin position="45"/>
        <end position="62"/>
    </location>
</feature>
<comment type="caution">
    <text evidence="10">The sequence shown here is derived from an EMBL/GenBank/DDBJ whole genome shotgun (WGS) entry which is preliminary data.</text>
</comment>
<dbReference type="Gene3D" id="1.10.3720.10">
    <property type="entry name" value="MetI-like"/>
    <property type="match status" value="1"/>
</dbReference>
<evidence type="ECO:0000256" key="2">
    <source>
        <dbReference type="ARBA" id="ARBA00022448"/>
    </source>
</evidence>
<dbReference type="Pfam" id="PF00528">
    <property type="entry name" value="BPD_transp_1"/>
    <property type="match status" value="1"/>
</dbReference>
<keyword evidence="4 7" id="KW-0812">Transmembrane</keyword>
<proteinExistence type="inferred from homology"/>
<evidence type="ECO:0000256" key="3">
    <source>
        <dbReference type="ARBA" id="ARBA00022475"/>
    </source>
</evidence>
<organism evidence="10 11">
    <name type="scientific">Henriciella pelagia</name>
    <dbReference type="NCBI Taxonomy" id="1977912"/>
    <lineage>
        <taxon>Bacteria</taxon>
        <taxon>Pseudomonadati</taxon>
        <taxon>Pseudomonadota</taxon>
        <taxon>Alphaproteobacteria</taxon>
        <taxon>Hyphomonadales</taxon>
        <taxon>Hyphomonadaceae</taxon>
        <taxon>Henriciella</taxon>
    </lineage>
</organism>
<accession>A0ABQ1J329</accession>
<evidence type="ECO:0000256" key="6">
    <source>
        <dbReference type="ARBA" id="ARBA00023136"/>
    </source>
</evidence>
<keyword evidence="5 7" id="KW-1133">Transmembrane helix</keyword>
<reference evidence="11" key="1">
    <citation type="journal article" date="2019" name="Int. J. Syst. Evol. Microbiol.">
        <title>The Global Catalogue of Microorganisms (GCM) 10K type strain sequencing project: providing services to taxonomists for standard genome sequencing and annotation.</title>
        <authorList>
            <consortium name="The Broad Institute Genomics Platform"/>
            <consortium name="The Broad Institute Genome Sequencing Center for Infectious Disease"/>
            <person name="Wu L."/>
            <person name="Ma J."/>
        </authorList>
    </citation>
    <scope>NUCLEOTIDE SEQUENCE [LARGE SCALE GENOMIC DNA]</scope>
    <source>
        <strain evidence="11">CGMCC 1.15928</strain>
    </source>
</reference>
<keyword evidence="3" id="KW-1003">Cell membrane</keyword>
<evidence type="ECO:0000313" key="10">
    <source>
        <dbReference type="EMBL" id="GGB57533.1"/>
    </source>
</evidence>
<evidence type="ECO:0000256" key="5">
    <source>
        <dbReference type="ARBA" id="ARBA00022989"/>
    </source>
</evidence>
<evidence type="ECO:0000256" key="4">
    <source>
        <dbReference type="ARBA" id="ARBA00022692"/>
    </source>
</evidence>
<evidence type="ECO:0000259" key="9">
    <source>
        <dbReference type="PROSITE" id="PS50928"/>
    </source>
</evidence>
<dbReference type="InterPro" id="IPR035906">
    <property type="entry name" value="MetI-like_sf"/>
</dbReference>
<feature type="compositionally biased region" description="Basic and acidic residues" evidence="8">
    <location>
        <begin position="16"/>
        <end position="27"/>
    </location>
</feature>
<evidence type="ECO:0000256" key="1">
    <source>
        <dbReference type="ARBA" id="ARBA00004651"/>
    </source>
</evidence>